<dbReference type="PROSITE" id="PS50072">
    <property type="entry name" value="CSA_PPIASE_2"/>
    <property type="match status" value="1"/>
</dbReference>
<organism evidence="5 6">
    <name type="scientific">Sphingomonas alpina</name>
    <dbReference type="NCBI Taxonomy" id="653931"/>
    <lineage>
        <taxon>Bacteria</taxon>
        <taxon>Pseudomonadati</taxon>
        <taxon>Pseudomonadota</taxon>
        <taxon>Alphaproteobacteria</taxon>
        <taxon>Sphingomonadales</taxon>
        <taxon>Sphingomonadaceae</taxon>
        <taxon>Sphingomonas</taxon>
    </lineage>
</organism>
<keyword evidence="3 5" id="KW-0413">Isomerase</keyword>
<protein>
    <recommendedName>
        <fullName evidence="1">peptidylprolyl isomerase</fullName>
        <ecNumber evidence="1">5.2.1.8</ecNumber>
    </recommendedName>
</protein>
<accession>A0A7H0LLZ7</accession>
<keyword evidence="2" id="KW-0697">Rotamase</keyword>
<evidence type="ECO:0000313" key="5">
    <source>
        <dbReference type="EMBL" id="QNQ10700.1"/>
    </source>
</evidence>
<dbReference type="InterPro" id="IPR029000">
    <property type="entry name" value="Cyclophilin-like_dom_sf"/>
</dbReference>
<reference evidence="5 6" key="1">
    <citation type="submission" date="2020-09" db="EMBL/GenBank/DDBJ databases">
        <title>Sphingomonas sp., a new species isolated from pork steak.</title>
        <authorList>
            <person name="Heidler von Heilborn D."/>
        </authorList>
    </citation>
    <scope>NUCLEOTIDE SEQUENCE [LARGE SCALE GENOMIC DNA]</scope>
    <source>
        <strain evidence="6">S8-3T</strain>
    </source>
</reference>
<dbReference type="SUPFAM" id="SSF50891">
    <property type="entry name" value="Cyclophilin-like"/>
    <property type="match status" value="1"/>
</dbReference>
<proteinExistence type="predicted"/>
<dbReference type="GO" id="GO:0003755">
    <property type="term" value="F:peptidyl-prolyl cis-trans isomerase activity"/>
    <property type="evidence" value="ECO:0007669"/>
    <property type="project" value="UniProtKB-KW"/>
</dbReference>
<dbReference type="InterPro" id="IPR044665">
    <property type="entry name" value="E_coli_cyclophilin_A-like"/>
</dbReference>
<dbReference type="Proteomes" id="UP000516148">
    <property type="component" value="Chromosome"/>
</dbReference>
<evidence type="ECO:0000259" key="4">
    <source>
        <dbReference type="PROSITE" id="PS50072"/>
    </source>
</evidence>
<evidence type="ECO:0000313" key="6">
    <source>
        <dbReference type="Proteomes" id="UP000516148"/>
    </source>
</evidence>
<dbReference type="PANTHER" id="PTHR43246">
    <property type="entry name" value="PEPTIDYL-PROLYL CIS-TRANS ISOMERASE CYP38, CHLOROPLASTIC"/>
    <property type="match status" value="1"/>
</dbReference>
<dbReference type="Gene3D" id="2.40.100.10">
    <property type="entry name" value="Cyclophilin-like"/>
    <property type="match status" value="1"/>
</dbReference>
<name>A0A7H0LLZ7_9SPHN</name>
<feature type="domain" description="PPIase cyclophilin-type" evidence="4">
    <location>
        <begin position="50"/>
        <end position="204"/>
    </location>
</feature>
<dbReference type="AlphaFoldDB" id="A0A7H0LLZ7"/>
<sequence length="224" mass="24051">MRPIPRLLLAPIAIALAALTLTGPTIAKPAKKAPAPAAGIVRVRMVTADGPIILALDTRRAPVTSANFLSYVDDGRFDGAVIYRSARSRNAQQYGFIQGGIRTDARRILPPFKHERTDQTGLHHIDGTISMARRTEPNSAGGNFFITVGALPSFDAKGDFPGYAAFGHVVGGMDTVKRILAQPTGGSMRGQMLLKPIKVINARRLNGPAKPTGLVKPWLVKQKR</sequence>
<dbReference type="EC" id="5.2.1.8" evidence="1"/>
<keyword evidence="6" id="KW-1185">Reference proteome</keyword>
<evidence type="ECO:0000256" key="2">
    <source>
        <dbReference type="ARBA" id="ARBA00023110"/>
    </source>
</evidence>
<dbReference type="EMBL" id="CP061038">
    <property type="protein sequence ID" value="QNQ10700.1"/>
    <property type="molecule type" value="Genomic_DNA"/>
</dbReference>
<dbReference type="InterPro" id="IPR002130">
    <property type="entry name" value="Cyclophilin-type_PPIase_dom"/>
</dbReference>
<evidence type="ECO:0000256" key="1">
    <source>
        <dbReference type="ARBA" id="ARBA00013194"/>
    </source>
</evidence>
<evidence type="ECO:0000256" key="3">
    <source>
        <dbReference type="ARBA" id="ARBA00023235"/>
    </source>
</evidence>
<dbReference type="RefSeq" id="WP_187762991.1">
    <property type="nucleotide sequence ID" value="NZ_CP061038.1"/>
</dbReference>
<dbReference type="KEGG" id="spap:H3Z74_05745"/>
<dbReference type="Pfam" id="PF00160">
    <property type="entry name" value="Pro_isomerase"/>
    <property type="match status" value="1"/>
</dbReference>
<gene>
    <name evidence="5" type="ORF">H3Z74_05745</name>
</gene>